<evidence type="ECO:0000256" key="5">
    <source>
        <dbReference type="ARBA" id="ARBA00022692"/>
    </source>
</evidence>
<proteinExistence type="predicted"/>
<protein>
    <recommendedName>
        <fullName evidence="10">Glycosyltransferase RgtA/B/C/D-like domain-containing protein</fullName>
    </recommendedName>
</protein>
<dbReference type="PANTHER" id="PTHR33908">
    <property type="entry name" value="MANNOSYLTRANSFERASE YKCB-RELATED"/>
    <property type="match status" value="1"/>
</dbReference>
<dbReference type="AlphaFoldDB" id="X1TCL3"/>
<evidence type="ECO:0000256" key="4">
    <source>
        <dbReference type="ARBA" id="ARBA00022679"/>
    </source>
</evidence>
<feature type="transmembrane region" description="Helical" evidence="8">
    <location>
        <begin position="105"/>
        <end position="127"/>
    </location>
</feature>
<keyword evidence="3" id="KW-0328">Glycosyltransferase</keyword>
<evidence type="ECO:0000256" key="7">
    <source>
        <dbReference type="ARBA" id="ARBA00023136"/>
    </source>
</evidence>
<feature type="transmembrane region" description="Helical" evidence="8">
    <location>
        <begin position="12"/>
        <end position="34"/>
    </location>
</feature>
<evidence type="ECO:0000256" key="8">
    <source>
        <dbReference type="SAM" id="Phobius"/>
    </source>
</evidence>
<gene>
    <name evidence="9" type="ORF">S12H4_21748</name>
</gene>
<dbReference type="GO" id="GO:0005886">
    <property type="term" value="C:plasma membrane"/>
    <property type="evidence" value="ECO:0007669"/>
    <property type="project" value="UniProtKB-SubCell"/>
</dbReference>
<evidence type="ECO:0000256" key="6">
    <source>
        <dbReference type="ARBA" id="ARBA00022989"/>
    </source>
</evidence>
<dbReference type="PANTHER" id="PTHR33908:SF11">
    <property type="entry name" value="MEMBRANE PROTEIN"/>
    <property type="match status" value="1"/>
</dbReference>
<feature type="transmembrane region" description="Helical" evidence="8">
    <location>
        <begin position="46"/>
        <end position="65"/>
    </location>
</feature>
<dbReference type="GO" id="GO:0008610">
    <property type="term" value="P:lipid biosynthetic process"/>
    <property type="evidence" value="ECO:0007669"/>
    <property type="project" value="UniProtKB-ARBA"/>
</dbReference>
<evidence type="ECO:0008006" key="10">
    <source>
        <dbReference type="Google" id="ProtNLM"/>
    </source>
</evidence>
<reference evidence="9" key="1">
    <citation type="journal article" date="2014" name="Front. Microbiol.">
        <title>High frequency of phylogenetically diverse reductive dehalogenase-homologous genes in deep subseafloor sedimentary metagenomes.</title>
        <authorList>
            <person name="Kawai M."/>
            <person name="Futagami T."/>
            <person name="Toyoda A."/>
            <person name="Takaki Y."/>
            <person name="Nishi S."/>
            <person name="Hori S."/>
            <person name="Arai W."/>
            <person name="Tsubouchi T."/>
            <person name="Morono Y."/>
            <person name="Uchiyama I."/>
            <person name="Ito T."/>
            <person name="Fujiyama A."/>
            <person name="Inagaki F."/>
            <person name="Takami H."/>
        </authorList>
    </citation>
    <scope>NUCLEOTIDE SEQUENCE</scope>
    <source>
        <strain evidence="9">Expedition CK06-06</strain>
    </source>
</reference>
<accession>X1TCL3</accession>
<name>X1TCL3_9ZZZZ</name>
<evidence type="ECO:0000313" key="9">
    <source>
        <dbReference type="EMBL" id="GAI85340.1"/>
    </source>
</evidence>
<comment type="subcellular location">
    <subcellularLocation>
        <location evidence="1">Cell membrane</location>
        <topology evidence="1">Multi-pass membrane protein</topology>
    </subcellularLocation>
</comment>
<keyword evidence="7 8" id="KW-0472">Membrane</keyword>
<feature type="transmembrane region" description="Helical" evidence="8">
    <location>
        <begin position="163"/>
        <end position="180"/>
    </location>
</feature>
<dbReference type="InterPro" id="IPR050297">
    <property type="entry name" value="LipidA_mod_glycosyltrf_83"/>
</dbReference>
<evidence type="ECO:0000256" key="2">
    <source>
        <dbReference type="ARBA" id="ARBA00022475"/>
    </source>
</evidence>
<feature type="transmembrane region" description="Helical" evidence="8">
    <location>
        <begin position="192"/>
        <end position="208"/>
    </location>
</feature>
<evidence type="ECO:0000256" key="1">
    <source>
        <dbReference type="ARBA" id="ARBA00004651"/>
    </source>
</evidence>
<organism evidence="9">
    <name type="scientific">marine sediment metagenome</name>
    <dbReference type="NCBI Taxonomy" id="412755"/>
    <lineage>
        <taxon>unclassified sequences</taxon>
        <taxon>metagenomes</taxon>
        <taxon>ecological metagenomes</taxon>
    </lineage>
</organism>
<comment type="caution">
    <text evidence="9">The sequence shown here is derived from an EMBL/GenBank/DDBJ whole genome shotgun (WGS) entry which is preliminary data.</text>
</comment>
<evidence type="ECO:0000256" key="3">
    <source>
        <dbReference type="ARBA" id="ARBA00022676"/>
    </source>
</evidence>
<keyword evidence="6 8" id="KW-1133">Transmembrane helix</keyword>
<sequence length="210" mass="24446">MCGLYLCALFGVLAFSTRFPLVLILIPCFLYLFFIKKFSILKDRTFWKFVLSLFIFSIPFIIYVISTKFYFIKIYFIGGVGGLIESGKNFGFYIFGLSLSILKSWWIVAFILGLLTLVSCIIGFDIFWKQKDKRFNADVFILLWIIPQYLFYIFVFRDANDRWLLMLTVPMLILAAKGLMSVYNFLRRHSKAIAILIIAILLFGGAYQNI</sequence>
<dbReference type="EMBL" id="BARW01011234">
    <property type="protein sequence ID" value="GAI85340.1"/>
    <property type="molecule type" value="Genomic_DNA"/>
</dbReference>
<feature type="non-terminal residue" evidence="9">
    <location>
        <position position="210"/>
    </location>
</feature>
<keyword evidence="5 8" id="KW-0812">Transmembrane</keyword>
<keyword evidence="4" id="KW-0808">Transferase</keyword>
<dbReference type="GO" id="GO:0016763">
    <property type="term" value="F:pentosyltransferase activity"/>
    <property type="evidence" value="ECO:0007669"/>
    <property type="project" value="TreeGrafter"/>
</dbReference>
<feature type="transmembrane region" description="Helical" evidence="8">
    <location>
        <begin position="139"/>
        <end position="157"/>
    </location>
</feature>
<keyword evidence="2" id="KW-1003">Cell membrane</keyword>